<comment type="caution">
    <text evidence="2">The sequence shown here is derived from an EMBL/GenBank/DDBJ whole genome shotgun (WGS) entry which is preliminary data.</text>
</comment>
<dbReference type="Pfam" id="PF00075">
    <property type="entry name" value="RNase_H"/>
    <property type="match status" value="1"/>
</dbReference>
<feature type="domain" description="RNase H type-1" evidence="1">
    <location>
        <begin position="92"/>
        <end position="231"/>
    </location>
</feature>
<dbReference type="EMBL" id="AVOT02153600">
    <property type="protein sequence ID" value="MBW0593309.1"/>
    <property type="molecule type" value="Genomic_DNA"/>
</dbReference>
<dbReference type="Gene3D" id="3.30.420.10">
    <property type="entry name" value="Ribonuclease H-like superfamily/Ribonuclease H"/>
    <property type="match status" value="1"/>
</dbReference>
<protein>
    <recommendedName>
        <fullName evidence="1">RNase H type-1 domain-containing protein</fullName>
    </recommendedName>
</protein>
<dbReference type="CDD" id="cd09276">
    <property type="entry name" value="Rnase_HI_RT_non_LTR"/>
    <property type="match status" value="1"/>
</dbReference>
<organism evidence="2 3">
    <name type="scientific">Austropuccinia psidii MF-1</name>
    <dbReference type="NCBI Taxonomy" id="1389203"/>
    <lineage>
        <taxon>Eukaryota</taxon>
        <taxon>Fungi</taxon>
        <taxon>Dikarya</taxon>
        <taxon>Basidiomycota</taxon>
        <taxon>Pucciniomycotina</taxon>
        <taxon>Pucciniomycetes</taxon>
        <taxon>Pucciniales</taxon>
        <taxon>Sphaerophragmiaceae</taxon>
        <taxon>Austropuccinia</taxon>
    </lineage>
</organism>
<dbReference type="InterPro" id="IPR012337">
    <property type="entry name" value="RNaseH-like_sf"/>
</dbReference>
<accession>A0A9Q3L5Y0</accession>
<keyword evidence="3" id="KW-1185">Reference proteome</keyword>
<dbReference type="OrthoDB" id="3265515at2759"/>
<dbReference type="InterPro" id="IPR036397">
    <property type="entry name" value="RNaseH_sf"/>
</dbReference>
<evidence type="ECO:0000313" key="3">
    <source>
        <dbReference type="Proteomes" id="UP000765509"/>
    </source>
</evidence>
<dbReference type="InterPro" id="IPR002156">
    <property type="entry name" value="RNaseH_domain"/>
</dbReference>
<dbReference type="PROSITE" id="PS50879">
    <property type="entry name" value="RNASE_H_1"/>
    <property type="match status" value="1"/>
</dbReference>
<gene>
    <name evidence="2" type="ORF">O181_133024</name>
</gene>
<dbReference type="GO" id="GO:0004523">
    <property type="term" value="F:RNA-DNA hybrid ribonuclease activity"/>
    <property type="evidence" value="ECO:0007669"/>
    <property type="project" value="InterPro"/>
</dbReference>
<dbReference type="GO" id="GO:0003676">
    <property type="term" value="F:nucleic acid binding"/>
    <property type="evidence" value="ECO:0007669"/>
    <property type="project" value="InterPro"/>
</dbReference>
<dbReference type="AlphaFoldDB" id="A0A9Q3L5Y0"/>
<evidence type="ECO:0000259" key="1">
    <source>
        <dbReference type="PROSITE" id="PS50879"/>
    </source>
</evidence>
<reference evidence="2" key="1">
    <citation type="submission" date="2021-03" db="EMBL/GenBank/DDBJ databases">
        <title>Draft genome sequence of rust myrtle Austropuccinia psidii MF-1, a brazilian biotype.</title>
        <authorList>
            <person name="Quecine M.C."/>
            <person name="Pachon D.M.R."/>
            <person name="Bonatelli M.L."/>
            <person name="Correr F.H."/>
            <person name="Franceschini L.M."/>
            <person name="Leite T.F."/>
            <person name="Margarido G.R.A."/>
            <person name="Almeida C.A."/>
            <person name="Ferrarezi J.A."/>
            <person name="Labate C.A."/>
        </authorList>
    </citation>
    <scope>NUCLEOTIDE SEQUENCE</scope>
    <source>
        <strain evidence="2">MF-1</strain>
    </source>
</reference>
<proteinExistence type="predicted"/>
<dbReference type="SUPFAM" id="SSF53098">
    <property type="entry name" value="Ribonuclease H-like"/>
    <property type="match status" value="1"/>
</dbReference>
<name>A0A9Q3L5Y0_9BASI</name>
<evidence type="ECO:0000313" key="2">
    <source>
        <dbReference type="EMBL" id="MBW0593309.1"/>
    </source>
</evidence>
<sequence length="237" mass="26321">MKLPLRLAGLKEDPAAEMIGRELWSKPISHPFPLNLIIGKEELKGSHLSNCETILPLPIPPWALPLTRTAKTSLIKEQAREIIPDQIKDELTNNTLVLFSDQSLLHQKGGGAAAIWVNTGQRRMTYIWKDTLITNLKAELTALPLCQDLISNHIATHGHPTAVAIFSDNQAALSGPALPRKRSTAQKLQLKLYTNLKNWANLFPVRLYWFPGHVGIPENEKVNALAKLVAESQEIST</sequence>
<dbReference type="Proteomes" id="UP000765509">
    <property type="component" value="Unassembled WGS sequence"/>
</dbReference>